<evidence type="ECO:0000313" key="14">
    <source>
        <dbReference type="EMBL" id="CAK0825767.1"/>
    </source>
</evidence>
<evidence type="ECO:0000256" key="2">
    <source>
        <dbReference type="ARBA" id="ARBA00004370"/>
    </source>
</evidence>
<evidence type="ECO:0000256" key="5">
    <source>
        <dbReference type="ARBA" id="ARBA00022660"/>
    </source>
</evidence>
<name>A0ABN9S2B8_9DINO</name>
<sequence length="234" mass="26606">MYSLYRSFNWVTGFKPVNTPVKAVEWRLIVLESFAGVPGFMAAMFRHFRSLRTLKRDHGWIHTLLEEAENERMHLLVCMKMFKAGLVTRLLVMSAQVFMTPFLAAVYIVHPRTVHRFVGYLEETACLTYANIIDQVQTPGTPLHEAWSGLPAPALARAYWKLPEEAMWVDALKCMFADETNHRDVNHTFATMASDDPNPFVTKHQGDAAHAWRLEAEGGTTDIGCHKTLGKKTQ</sequence>
<comment type="subcellular location">
    <subcellularLocation>
        <location evidence="2">Membrane</location>
    </subcellularLocation>
</comment>
<dbReference type="Pfam" id="PF01786">
    <property type="entry name" value="AOX"/>
    <property type="match status" value="1"/>
</dbReference>
<keyword evidence="12 13" id="KW-0472">Membrane</keyword>
<reference evidence="14" key="1">
    <citation type="submission" date="2023-10" db="EMBL/GenBank/DDBJ databases">
        <authorList>
            <person name="Chen Y."/>
            <person name="Shah S."/>
            <person name="Dougan E. K."/>
            <person name="Thang M."/>
            <person name="Chan C."/>
        </authorList>
    </citation>
    <scope>NUCLEOTIDE SEQUENCE [LARGE SCALE GENOMIC DNA]</scope>
</reference>
<evidence type="ECO:0000256" key="13">
    <source>
        <dbReference type="SAM" id="Phobius"/>
    </source>
</evidence>
<evidence type="ECO:0000256" key="7">
    <source>
        <dbReference type="ARBA" id="ARBA00022723"/>
    </source>
</evidence>
<protein>
    <recommendedName>
        <fullName evidence="16">Alternative oxidase</fullName>
    </recommendedName>
</protein>
<feature type="transmembrane region" description="Helical" evidence="13">
    <location>
        <begin position="90"/>
        <end position="109"/>
    </location>
</feature>
<gene>
    <name evidence="14" type="ORF">PCOR1329_LOCUS25811</name>
</gene>
<keyword evidence="8" id="KW-0249">Electron transport</keyword>
<evidence type="ECO:0000256" key="8">
    <source>
        <dbReference type="ARBA" id="ARBA00022982"/>
    </source>
</evidence>
<organism evidence="14 15">
    <name type="scientific">Prorocentrum cordatum</name>
    <dbReference type="NCBI Taxonomy" id="2364126"/>
    <lineage>
        <taxon>Eukaryota</taxon>
        <taxon>Sar</taxon>
        <taxon>Alveolata</taxon>
        <taxon>Dinophyceae</taxon>
        <taxon>Prorocentrales</taxon>
        <taxon>Prorocentraceae</taxon>
        <taxon>Prorocentrum</taxon>
    </lineage>
</organism>
<keyword evidence="7" id="KW-0479">Metal-binding</keyword>
<comment type="caution">
    <text evidence="14">The sequence shown here is derived from an EMBL/GenBank/DDBJ whole genome shotgun (WGS) entry which is preliminary data.</text>
</comment>
<comment type="cofactor">
    <cofactor evidence="1">
        <name>Fe cation</name>
        <dbReference type="ChEBI" id="CHEBI:24875"/>
    </cofactor>
</comment>
<evidence type="ECO:0000313" key="15">
    <source>
        <dbReference type="Proteomes" id="UP001189429"/>
    </source>
</evidence>
<accession>A0ABN9S2B8</accession>
<keyword evidence="9 13" id="KW-1133">Transmembrane helix</keyword>
<keyword evidence="10" id="KW-0560">Oxidoreductase</keyword>
<proteinExistence type="inferred from homology"/>
<keyword evidence="5" id="KW-0679">Respiratory chain</keyword>
<dbReference type="InterPro" id="IPR038659">
    <property type="entry name" value="AOX_sf"/>
</dbReference>
<evidence type="ECO:0000256" key="6">
    <source>
        <dbReference type="ARBA" id="ARBA00022692"/>
    </source>
</evidence>
<dbReference type="InterPro" id="IPR002680">
    <property type="entry name" value="AOX"/>
</dbReference>
<dbReference type="Gene3D" id="1.20.1260.140">
    <property type="entry name" value="Alternative oxidase"/>
    <property type="match status" value="1"/>
</dbReference>
<keyword evidence="6 13" id="KW-0812">Transmembrane</keyword>
<evidence type="ECO:0000256" key="12">
    <source>
        <dbReference type="ARBA" id="ARBA00023136"/>
    </source>
</evidence>
<feature type="transmembrane region" description="Helical" evidence="13">
    <location>
        <begin position="26"/>
        <end position="45"/>
    </location>
</feature>
<evidence type="ECO:0000256" key="3">
    <source>
        <dbReference type="ARBA" id="ARBA00008388"/>
    </source>
</evidence>
<evidence type="ECO:0000256" key="9">
    <source>
        <dbReference type="ARBA" id="ARBA00022989"/>
    </source>
</evidence>
<evidence type="ECO:0000256" key="4">
    <source>
        <dbReference type="ARBA" id="ARBA00022448"/>
    </source>
</evidence>
<dbReference type="PANTHER" id="PTHR31803">
    <property type="entry name" value="ALTERNATIVE OXIDASE"/>
    <property type="match status" value="1"/>
</dbReference>
<comment type="similarity">
    <text evidence="3">Belongs to the alternative oxidase family.</text>
</comment>
<keyword evidence="4" id="KW-0813">Transport</keyword>
<evidence type="ECO:0000256" key="1">
    <source>
        <dbReference type="ARBA" id="ARBA00001962"/>
    </source>
</evidence>
<dbReference type="Proteomes" id="UP001189429">
    <property type="component" value="Unassembled WGS sequence"/>
</dbReference>
<evidence type="ECO:0000256" key="10">
    <source>
        <dbReference type="ARBA" id="ARBA00023002"/>
    </source>
</evidence>
<keyword evidence="11" id="KW-0408">Iron</keyword>
<evidence type="ECO:0008006" key="16">
    <source>
        <dbReference type="Google" id="ProtNLM"/>
    </source>
</evidence>
<keyword evidence="15" id="KW-1185">Reference proteome</keyword>
<dbReference type="PANTHER" id="PTHR31803:SF3">
    <property type="entry name" value="ALTERNATIVE OXIDASE"/>
    <property type="match status" value="1"/>
</dbReference>
<evidence type="ECO:0000256" key="11">
    <source>
        <dbReference type="ARBA" id="ARBA00023004"/>
    </source>
</evidence>
<dbReference type="EMBL" id="CAUYUJ010009069">
    <property type="protein sequence ID" value="CAK0825767.1"/>
    <property type="molecule type" value="Genomic_DNA"/>
</dbReference>